<dbReference type="Proteomes" id="UP000321750">
    <property type="component" value="Unassembled WGS sequence"/>
</dbReference>
<evidence type="ECO:0000313" key="3">
    <source>
        <dbReference type="Proteomes" id="UP000321750"/>
    </source>
</evidence>
<gene>
    <name evidence="2" type="ORF">MGN01_35480</name>
</gene>
<sequence>MKLARPETTERQASLDTYYFARGPCCAGCDWWRAHNSRAGECHRTRMVAGVDRSAPLGIEGASLRIGAGHVMTPRDHVCGEFRDEFDWSSLPLPYRKRVGDPSALSQKNDASGGGA</sequence>
<keyword evidence="3" id="KW-1185">Reference proteome</keyword>
<evidence type="ECO:0000313" key="2">
    <source>
        <dbReference type="EMBL" id="GEP11703.1"/>
    </source>
</evidence>
<reference evidence="2 3" key="1">
    <citation type="submission" date="2019-07" db="EMBL/GenBank/DDBJ databases">
        <title>Whole genome shotgun sequence of Methylobacterium gnaphalii NBRC 107716.</title>
        <authorList>
            <person name="Hosoyama A."/>
            <person name="Uohara A."/>
            <person name="Ohji S."/>
            <person name="Ichikawa N."/>
        </authorList>
    </citation>
    <scope>NUCLEOTIDE SEQUENCE [LARGE SCALE GENOMIC DNA]</scope>
    <source>
        <strain evidence="2 3">NBRC 107716</strain>
    </source>
</reference>
<protein>
    <submittedName>
        <fullName evidence="2">Uncharacterized protein</fullName>
    </submittedName>
</protein>
<dbReference type="EMBL" id="BJZV01000022">
    <property type="protein sequence ID" value="GEP11703.1"/>
    <property type="molecule type" value="Genomic_DNA"/>
</dbReference>
<dbReference type="AlphaFoldDB" id="A0A512JPB1"/>
<evidence type="ECO:0000256" key="1">
    <source>
        <dbReference type="SAM" id="MobiDB-lite"/>
    </source>
</evidence>
<organism evidence="2 3">
    <name type="scientific">Methylobacterium gnaphalii</name>
    <dbReference type="NCBI Taxonomy" id="1010610"/>
    <lineage>
        <taxon>Bacteria</taxon>
        <taxon>Pseudomonadati</taxon>
        <taxon>Pseudomonadota</taxon>
        <taxon>Alphaproteobacteria</taxon>
        <taxon>Hyphomicrobiales</taxon>
        <taxon>Methylobacteriaceae</taxon>
        <taxon>Methylobacterium</taxon>
    </lineage>
</organism>
<proteinExistence type="predicted"/>
<accession>A0A512JPB1</accession>
<feature type="region of interest" description="Disordered" evidence="1">
    <location>
        <begin position="95"/>
        <end position="116"/>
    </location>
</feature>
<comment type="caution">
    <text evidence="2">The sequence shown here is derived from an EMBL/GenBank/DDBJ whole genome shotgun (WGS) entry which is preliminary data.</text>
</comment>
<name>A0A512JPB1_9HYPH</name>